<dbReference type="HOGENOM" id="CLU_000288_63_0_1"/>
<evidence type="ECO:0000256" key="3">
    <source>
        <dbReference type="ARBA" id="ARBA00022679"/>
    </source>
</evidence>
<evidence type="ECO:0000256" key="2">
    <source>
        <dbReference type="ARBA" id="ARBA00022527"/>
    </source>
</evidence>
<dbReference type="SUPFAM" id="SSF56112">
    <property type="entry name" value="Protein kinase-like (PK-like)"/>
    <property type="match status" value="1"/>
</dbReference>
<keyword evidence="2" id="KW-0723">Serine/threonine-protein kinase</keyword>
<dbReference type="GO" id="GO:0005737">
    <property type="term" value="C:cytoplasm"/>
    <property type="evidence" value="ECO:0007669"/>
    <property type="project" value="TreeGrafter"/>
</dbReference>
<dbReference type="eggNOG" id="KOG0586">
    <property type="taxonomic scope" value="Eukaryota"/>
</dbReference>
<evidence type="ECO:0000256" key="4">
    <source>
        <dbReference type="ARBA" id="ARBA00022741"/>
    </source>
</evidence>
<name>G3U0Z5_LOXAF</name>
<keyword evidence="3" id="KW-0808">Transferase</keyword>
<dbReference type="GO" id="GO:0004674">
    <property type="term" value="F:protein serine/threonine kinase activity"/>
    <property type="evidence" value="ECO:0007669"/>
    <property type="project" value="UniProtKB-KW"/>
</dbReference>
<evidence type="ECO:0000259" key="7">
    <source>
        <dbReference type="PROSITE" id="PS50011"/>
    </source>
</evidence>
<evidence type="ECO:0000256" key="1">
    <source>
        <dbReference type="ARBA" id="ARBA00012513"/>
    </source>
</evidence>
<dbReference type="Ensembl" id="ENSLAFT00000029389.1">
    <property type="protein sequence ID" value="ENSLAFP00000021503.1"/>
    <property type="gene ID" value="ENSLAFG00000032506.1"/>
</dbReference>
<evidence type="ECO:0000313" key="9">
    <source>
        <dbReference type="Proteomes" id="UP000007646"/>
    </source>
</evidence>
<dbReference type="PANTHER" id="PTHR24346">
    <property type="entry name" value="MAP/MICROTUBULE AFFINITY-REGULATING KINASE"/>
    <property type="match status" value="1"/>
</dbReference>
<proteinExistence type="predicted"/>
<keyword evidence="4" id="KW-0547">Nucleotide-binding</keyword>
<dbReference type="PANTHER" id="PTHR24346:SF21">
    <property type="entry name" value="SERINE_THREONINE-PROTEIN KINASE MARK1"/>
    <property type="match status" value="1"/>
</dbReference>
<dbReference type="GO" id="GO:0035556">
    <property type="term" value="P:intracellular signal transduction"/>
    <property type="evidence" value="ECO:0007669"/>
    <property type="project" value="TreeGrafter"/>
</dbReference>
<dbReference type="EC" id="2.7.11.1" evidence="1"/>
<keyword evidence="9" id="KW-1185">Reference proteome</keyword>
<dbReference type="Pfam" id="PF00069">
    <property type="entry name" value="Pkinase"/>
    <property type="match status" value="1"/>
</dbReference>
<reference evidence="8" key="2">
    <citation type="submission" date="2025-08" db="UniProtKB">
        <authorList>
            <consortium name="Ensembl"/>
        </authorList>
    </citation>
    <scope>IDENTIFICATION</scope>
    <source>
        <strain evidence="8">Isolate ISIS603380</strain>
    </source>
</reference>
<accession>G3U0Z5</accession>
<dbReference type="OMA" id="CENIMLT"/>
<protein>
    <recommendedName>
        <fullName evidence="1">non-specific serine/threonine protein kinase</fullName>
        <ecNumber evidence="1">2.7.11.1</ecNumber>
    </recommendedName>
</protein>
<dbReference type="InterPro" id="IPR000719">
    <property type="entry name" value="Prot_kinase_dom"/>
</dbReference>
<sequence>ASLRTPYANGWMKEDLKADNLLLDASINIKLAQFGFTNEVNVSNKLDTFCGCPLYSAPELFQGENYDGLTLDVWSLGVILSTLVSGSLPFVTQNIIE</sequence>
<dbReference type="Gene3D" id="1.10.510.10">
    <property type="entry name" value="Transferase(Phosphotransferase) domain 1"/>
    <property type="match status" value="1"/>
</dbReference>
<dbReference type="AlphaFoldDB" id="G3U0Z5"/>
<evidence type="ECO:0000313" key="8">
    <source>
        <dbReference type="Ensembl" id="ENSLAFP00000021503.1"/>
    </source>
</evidence>
<reference evidence="8" key="3">
    <citation type="submission" date="2025-09" db="UniProtKB">
        <authorList>
            <consortium name="Ensembl"/>
        </authorList>
    </citation>
    <scope>IDENTIFICATION</scope>
    <source>
        <strain evidence="8">Isolate ISIS603380</strain>
    </source>
</reference>
<dbReference type="Proteomes" id="UP000007646">
    <property type="component" value="Unassembled WGS sequence"/>
</dbReference>
<feature type="domain" description="Protein kinase" evidence="7">
    <location>
        <begin position="1"/>
        <end position="97"/>
    </location>
</feature>
<organism evidence="8 9">
    <name type="scientific">Loxodonta africana</name>
    <name type="common">African elephant</name>
    <dbReference type="NCBI Taxonomy" id="9785"/>
    <lineage>
        <taxon>Eukaryota</taxon>
        <taxon>Metazoa</taxon>
        <taxon>Chordata</taxon>
        <taxon>Craniata</taxon>
        <taxon>Vertebrata</taxon>
        <taxon>Euteleostomi</taxon>
        <taxon>Mammalia</taxon>
        <taxon>Eutheria</taxon>
        <taxon>Afrotheria</taxon>
        <taxon>Proboscidea</taxon>
        <taxon>Elephantidae</taxon>
        <taxon>Loxodonta</taxon>
    </lineage>
</organism>
<dbReference type="InterPro" id="IPR011009">
    <property type="entry name" value="Kinase-like_dom_sf"/>
</dbReference>
<dbReference type="GO" id="GO:0005524">
    <property type="term" value="F:ATP binding"/>
    <property type="evidence" value="ECO:0007669"/>
    <property type="project" value="UniProtKB-KW"/>
</dbReference>
<dbReference type="GeneTree" id="ENSGT00940000154862"/>
<reference evidence="8 9" key="1">
    <citation type="submission" date="2009-06" db="EMBL/GenBank/DDBJ databases">
        <title>The Genome Sequence of Loxodonta africana (African elephant).</title>
        <authorList>
            <person name="Di Palma F."/>
            <person name="Heiman D."/>
            <person name="Young S."/>
            <person name="Johnson J."/>
            <person name="Lander E.S."/>
            <person name="Lindblad-Toh K."/>
        </authorList>
    </citation>
    <scope>NUCLEOTIDE SEQUENCE [LARGE SCALE GENOMIC DNA]</scope>
    <source>
        <strain evidence="8 9">Isolate ISIS603380</strain>
    </source>
</reference>
<dbReference type="PROSITE" id="PS50011">
    <property type="entry name" value="PROTEIN_KINASE_DOM"/>
    <property type="match status" value="1"/>
</dbReference>
<keyword evidence="5" id="KW-0418">Kinase</keyword>
<evidence type="ECO:0000256" key="5">
    <source>
        <dbReference type="ARBA" id="ARBA00022777"/>
    </source>
</evidence>
<evidence type="ECO:0000256" key="6">
    <source>
        <dbReference type="ARBA" id="ARBA00022840"/>
    </source>
</evidence>
<keyword evidence="6" id="KW-0067">ATP-binding</keyword>
<dbReference type="InParanoid" id="G3U0Z5"/>